<sequence length="73" mass="8337">MSIQEHSLSPVLHGRYGILEIIQVLKALRFWSPGVNSSCGLHIHVGWKWITENTENENEEHPGIFLREKSEGT</sequence>
<accession>A0ABQ7GWV0</accession>
<dbReference type="Proteomes" id="UP000815325">
    <property type="component" value="Unassembled WGS sequence"/>
</dbReference>
<protein>
    <recommendedName>
        <fullName evidence="3">Encoded protein</fullName>
    </recommendedName>
</protein>
<keyword evidence="2" id="KW-1185">Reference proteome</keyword>
<evidence type="ECO:0000313" key="2">
    <source>
        <dbReference type="Proteomes" id="UP000815325"/>
    </source>
</evidence>
<proteinExistence type="predicted"/>
<reference evidence="1" key="1">
    <citation type="submission" date="2017-08" db="EMBL/GenBank/DDBJ databases">
        <authorList>
            <person name="Polle J.E."/>
            <person name="Barry K."/>
            <person name="Cushman J."/>
            <person name="Schmutz J."/>
            <person name="Tran D."/>
            <person name="Hathwaick L.T."/>
            <person name="Yim W.C."/>
            <person name="Jenkins J."/>
            <person name="Mckie-Krisberg Z.M."/>
            <person name="Prochnik S."/>
            <person name="Lindquist E."/>
            <person name="Dockter R.B."/>
            <person name="Adam C."/>
            <person name="Molina H."/>
            <person name="Bunkerborg J."/>
            <person name="Jin E."/>
            <person name="Buchheim M."/>
            <person name="Magnuson J."/>
        </authorList>
    </citation>
    <scope>NUCLEOTIDE SEQUENCE</scope>
    <source>
        <strain evidence="1">CCAP 19/18</strain>
    </source>
</reference>
<gene>
    <name evidence="1" type="ORF">DUNSADRAFT_1638</name>
</gene>
<dbReference type="EMBL" id="MU069555">
    <property type="protein sequence ID" value="KAF5839093.1"/>
    <property type="molecule type" value="Genomic_DNA"/>
</dbReference>
<name>A0ABQ7GWV0_DUNSA</name>
<comment type="caution">
    <text evidence="1">The sequence shown here is derived from an EMBL/GenBank/DDBJ whole genome shotgun (WGS) entry which is preliminary data.</text>
</comment>
<evidence type="ECO:0008006" key="3">
    <source>
        <dbReference type="Google" id="ProtNLM"/>
    </source>
</evidence>
<organism evidence="1 2">
    <name type="scientific">Dunaliella salina</name>
    <name type="common">Green alga</name>
    <name type="synonym">Protococcus salinus</name>
    <dbReference type="NCBI Taxonomy" id="3046"/>
    <lineage>
        <taxon>Eukaryota</taxon>
        <taxon>Viridiplantae</taxon>
        <taxon>Chlorophyta</taxon>
        <taxon>core chlorophytes</taxon>
        <taxon>Chlorophyceae</taxon>
        <taxon>CS clade</taxon>
        <taxon>Chlamydomonadales</taxon>
        <taxon>Dunaliellaceae</taxon>
        <taxon>Dunaliella</taxon>
    </lineage>
</organism>
<evidence type="ECO:0000313" key="1">
    <source>
        <dbReference type="EMBL" id="KAF5839093.1"/>
    </source>
</evidence>